<dbReference type="CDD" id="cd08415">
    <property type="entry name" value="PBP2_LysR_opines_like"/>
    <property type="match status" value="1"/>
</dbReference>
<dbReference type="Proteomes" id="UP000239326">
    <property type="component" value="Chromosome"/>
</dbReference>
<dbReference type="InterPro" id="IPR036390">
    <property type="entry name" value="WH_DNA-bd_sf"/>
</dbReference>
<keyword evidence="4" id="KW-0804">Transcription</keyword>
<dbReference type="GO" id="GO:0043565">
    <property type="term" value="F:sequence-specific DNA binding"/>
    <property type="evidence" value="ECO:0007669"/>
    <property type="project" value="TreeGrafter"/>
</dbReference>
<accession>A0A2S0N2N1</accession>
<evidence type="ECO:0000259" key="5">
    <source>
        <dbReference type="PROSITE" id="PS50931"/>
    </source>
</evidence>
<feature type="domain" description="HTH lysR-type" evidence="5">
    <location>
        <begin position="5"/>
        <end position="62"/>
    </location>
</feature>
<name>A0A2S0N2N1_9BURK</name>
<dbReference type="Gene3D" id="1.10.10.10">
    <property type="entry name" value="Winged helix-like DNA-binding domain superfamily/Winged helix DNA-binding domain"/>
    <property type="match status" value="1"/>
</dbReference>
<dbReference type="PANTHER" id="PTHR30427:SF1">
    <property type="entry name" value="TRANSCRIPTIONAL ACTIVATOR PROTEIN LYSR"/>
    <property type="match status" value="1"/>
</dbReference>
<dbReference type="AlphaFoldDB" id="A0A2S0N2N1"/>
<comment type="similarity">
    <text evidence="1">Belongs to the LysR transcriptional regulatory family.</text>
</comment>
<protein>
    <submittedName>
        <fullName evidence="6">LysR family transcriptional regulator</fullName>
    </submittedName>
</protein>
<organism evidence="6 7">
    <name type="scientific">Simplicispira suum</name>
    <dbReference type="NCBI Taxonomy" id="2109915"/>
    <lineage>
        <taxon>Bacteria</taxon>
        <taxon>Pseudomonadati</taxon>
        <taxon>Pseudomonadota</taxon>
        <taxon>Betaproteobacteria</taxon>
        <taxon>Burkholderiales</taxon>
        <taxon>Comamonadaceae</taxon>
        <taxon>Simplicispira</taxon>
    </lineage>
</organism>
<dbReference type="PANTHER" id="PTHR30427">
    <property type="entry name" value="TRANSCRIPTIONAL ACTIVATOR PROTEIN LYSR"/>
    <property type="match status" value="1"/>
</dbReference>
<dbReference type="RefSeq" id="WP_106447198.1">
    <property type="nucleotide sequence ID" value="NZ_CP027669.1"/>
</dbReference>
<dbReference type="SUPFAM" id="SSF53850">
    <property type="entry name" value="Periplasmic binding protein-like II"/>
    <property type="match status" value="1"/>
</dbReference>
<evidence type="ECO:0000256" key="2">
    <source>
        <dbReference type="ARBA" id="ARBA00023015"/>
    </source>
</evidence>
<dbReference type="InterPro" id="IPR005119">
    <property type="entry name" value="LysR_subst-bd"/>
</dbReference>
<keyword evidence="3" id="KW-0238">DNA-binding</keyword>
<evidence type="ECO:0000256" key="3">
    <source>
        <dbReference type="ARBA" id="ARBA00023125"/>
    </source>
</evidence>
<keyword evidence="2" id="KW-0805">Transcription regulation</keyword>
<gene>
    <name evidence="6" type="ORF">C6571_13805</name>
</gene>
<sequence>MVRPLQYREIEAFRAVVQTGTTTAAAQLMNTTQPSVSRLLAQMQAAAGVKLFGMYKGRLRPTQEAMELYSTVEQHFVGRDVIERELAVLRQSGAGSLRIGCTPALALSVIPPVIGNYLKQYPGAHLSIQSLGGNELRDGVLHGKFDLVLSTMVLATDALDATVLHRAQGVCVMHPDHPLAKRVNLHVQDLQDQMLVTLNASDSIFMQLQQKMMAFGVTPGATIETNYSSTICRLVAQGLGVGVVNPYMAAMFAQDLKILPLQPECSIEVVLAVPPQYEPSARVDTLTELLRAQFLTY</sequence>
<dbReference type="GO" id="GO:0010628">
    <property type="term" value="P:positive regulation of gene expression"/>
    <property type="evidence" value="ECO:0007669"/>
    <property type="project" value="TreeGrafter"/>
</dbReference>
<dbReference type="InterPro" id="IPR000847">
    <property type="entry name" value="LysR_HTH_N"/>
</dbReference>
<dbReference type="SUPFAM" id="SSF46785">
    <property type="entry name" value="Winged helix' DNA-binding domain"/>
    <property type="match status" value="1"/>
</dbReference>
<dbReference type="OrthoDB" id="110033at2"/>
<dbReference type="Pfam" id="PF03466">
    <property type="entry name" value="LysR_substrate"/>
    <property type="match status" value="1"/>
</dbReference>
<evidence type="ECO:0000256" key="4">
    <source>
        <dbReference type="ARBA" id="ARBA00023163"/>
    </source>
</evidence>
<evidence type="ECO:0000313" key="7">
    <source>
        <dbReference type="Proteomes" id="UP000239326"/>
    </source>
</evidence>
<reference evidence="6 7" key="1">
    <citation type="submission" date="2018-03" db="EMBL/GenBank/DDBJ databases">
        <title>Genome sequencing of Simplicispira sp.</title>
        <authorList>
            <person name="Kim S.-J."/>
            <person name="Heo J."/>
            <person name="Kwon S.-W."/>
        </authorList>
    </citation>
    <scope>NUCLEOTIDE SEQUENCE [LARGE SCALE GENOMIC DNA]</scope>
    <source>
        <strain evidence="6 7">SC1-8</strain>
    </source>
</reference>
<keyword evidence="7" id="KW-1185">Reference proteome</keyword>
<dbReference type="GO" id="GO:0003700">
    <property type="term" value="F:DNA-binding transcription factor activity"/>
    <property type="evidence" value="ECO:0007669"/>
    <property type="project" value="InterPro"/>
</dbReference>
<dbReference type="Gene3D" id="3.40.190.290">
    <property type="match status" value="1"/>
</dbReference>
<proteinExistence type="inferred from homology"/>
<evidence type="ECO:0000313" key="6">
    <source>
        <dbReference type="EMBL" id="AVO42221.1"/>
    </source>
</evidence>
<dbReference type="EMBL" id="CP027669">
    <property type="protein sequence ID" value="AVO42221.1"/>
    <property type="molecule type" value="Genomic_DNA"/>
</dbReference>
<evidence type="ECO:0000256" key="1">
    <source>
        <dbReference type="ARBA" id="ARBA00009437"/>
    </source>
</evidence>
<dbReference type="InterPro" id="IPR037424">
    <property type="entry name" value="NocR_PBP2"/>
</dbReference>
<dbReference type="Pfam" id="PF00126">
    <property type="entry name" value="HTH_1"/>
    <property type="match status" value="1"/>
</dbReference>
<dbReference type="InterPro" id="IPR036388">
    <property type="entry name" value="WH-like_DNA-bd_sf"/>
</dbReference>
<dbReference type="KEGG" id="simp:C6571_13805"/>
<dbReference type="PROSITE" id="PS50931">
    <property type="entry name" value="HTH_LYSR"/>
    <property type="match status" value="1"/>
</dbReference>
<dbReference type="GO" id="GO:0009089">
    <property type="term" value="P:lysine biosynthetic process via diaminopimelate"/>
    <property type="evidence" value="ECO:0007669"/>
    <property type="project" value="TreeGrafter"/>
</dbReference>